<dbReference type="PANTHER" id="PTHR43798">
    <property type="entry name" value="MONOACYLGLYCEROL LIPASE"/>
    <property type="match status" value="1"/>
</dbReference>
<dbReference type="InterPro" id="IPR050266">
    <property type="entry name" value="AB_hydrolase_sf"/>
</dbReference>
<gene>
    <name evidence="2" type="primary">txxe 1326</name>
    <name evidence="2" type="ORF">TXXE_06275</name>
</gene>
<dbReference type="RefSeq" id="WP_213483894.1">
    <property type="nucleotide sequence ID" value="NZ_CAJRAY010000026.1"/>
</dbReference>
<dbReference type="EMBL" id="CAJRAY010000026">
    <property type="protein sequence ID" value="CAG5082710.1"/>
    <property type="molecule type" value="Genomic_DNA"/>
</dbReference>
<dbReference type="SUPFAM" id="SSF53474">
    <property type="entry name" value="alpha/beta-Hydrolases"/>
    <property type="match status" value="1"/>
</dbReference>
<keyword evidence="2" id="KW-0378">Hydrolase</keyword>
<keyword evidence="3" id="KW-1185">Reference proteome</keyword>
<dbReference type="Proteomes" id="UP000681526">
    <property type="component" value="Unassembled WGS sequence"/>
</dbReference>
<dbReference type="InterPro" id="IPR029058">
    <property type="entry name" value="AB_hydrolase_fold"/>
</dbReference>
<dbReference type="PRINTS" id="PR00412">
    <property type="entry name" value="EPOXHYDRLASE"/>
</dbReference>
<evidence type="ECO:0000259" key="1">
    <source>
        <dbReference type="Pfam" id="PF00561"/>
    </source>
</evidence>
<dbReference type="InterPro" id="IPR000073">
    <property type="entry name" value="AB_hydrolase_1"/>
</dbReference>
<dbReference type="Pfam" id="PF00561">
    <property type="entry name" value="Abhydrolase_1"/>
    <property type="match status" value="1"/>
</dbReference>
<dbReference type="GO" id="GO:0016787">
    <property type="term" value="F:hydrolase activity"/>
    <property type="evidence" value="ECO:0007669"/>
    <property type="project" value="UniProtKB-KW"/>
</dbReference>
<dbReference type="PRINTS" id="PR00111">
    <property type="entry name" value="ABHYDROLASE"/>
</dbReference>
<feature type="domain" description="AB hydrolase-1" evidence="1">
    <location>
        <begin position="57"/>
        <end position="293"/>
    </location>
</feature>
<dbReference type="InterPro" id="IPR000639">
    <property type="entry name" value="Epox_hydrolase-like"/>
</dbReference>
<name>A0ABM8V2X6_THEXY</name>
<proteinExistence type="predicted"/>
<accession>A0ABM8V2X6</accession>
<dbReference type="PANTHER" id="PTHR43798:SF33">
    <property type="entry name" value="HYDROLASE, PUTATIVE (AFU_ORTHOLOGUE AFUA_2G14860)-RELATED"/>
    <property type="match status" value="1"/>
</dbReference>
<sequence>MWMVLLTVILLTGLIAAMLLYNRIRSAQAEAAFPPAGSFITVEGTRLHYIRKGEGTPVVLLHGGVLWANDFEQVVERAAACGYEAIAFDRPGYGYSERPPRTTPADQARLIHGALKQMGVEKPIIVGHSWSGLLALTYALHYPDDVSGVVTLAGAMYKEGYPAENGDPISRLATAPVVGTIFLNTVPGSPLGTALARSSVRQTFAPEPAPEGYREAALALWLRPGQFRANREDILAFPSAALEAGRRYREIRCPVVIVVGGEDPFGTREQAARLRRDIPHAELREIPHVAHMIPQLHPELALEAIDRARELSGAAAVKSISSETRGARCGEPRS</sequence>
<evidence type="ECO:0000313" key="3">
    <source>
        <dbReference type="Proteomes" id="UP000681526"/>
    </source>
</evidence>
<dbReference type="Gene3D" id="3.40.50.1820">
    <property type="entry name" value="alpha/beta hydrolase"/>
    <property type="match status" value="1"/>
</dbReference>
<organism evidence="2 3">
    <name type="scientific">Thermobacillus xylanilyticus</name>
    <dbReference type="NCBI Taxonomy" id="76633"/>
    <lineage>
        <taxon>Bacteria</taxon>
        <taxon>Bacillati</taxon>
        <taxon>Bacillota</taxon>
        <taxon>Bacilli</taxon>
        <taxon>Bacillales</taxon>
        <taxon>Paenibacillaceae</taxon>
        <taxon>Thermobacillus</taxon>
    </lineage>
</organism>
<reference evidence="2 3" key="1">
    <citation type="submission" date="2021-04" db="EMBL/GenBank/DDBJ databases">
        <authorList>
            <person name="Rakotoarivonina H."/>
        </authorList>
    </citation>
    <scope>NUCLEOTIDE SEQUENCE [LARGE SCALE GENOMIC DNA]</scope>
    <source>
        <strain evidence="2 3">XE</strain>
    </source>
</reference>
<comment type="caution">
    <text evidence="2">The sequence shown here is derived from an EMBL/GenBank/DDBJ whole genome shotgun (WGS) entry which is preliminary data.</text>
</comment>
<evidence type="ECO:0000313" key="2">
    <source>
        <dbReference type="EMBL" id="CAG5082710.1"/>
    </source>
</evidence>
<protein>
    <submittedName>
        <fullName evidence="2">Alpha/beta hydrolase fold protein</fullName>
    </submittedName>
</protein>